<accession>A0ABS6GF92</accession>
<evidence type="ECO:0000313" key="2">
    <source>
        <dbReference type="Proteomes" id="UP000787201"/>
    </source>
</evidence>
<keyword evidence="2" id="KW-1185">Reference proteome</keyword>
<evidence type="ECO:0000313" key="1">
    <source>
        <dbReference type="EMBL" id="MBU5925467.1"/>
    </source>
</evidence>
<comment type="caution">
    <text evidence="1">The sequence shown here is derived from an EMBL/GenBank/DDBJ whole genome shotgun (WGS) entry which is preliminary data.</text>
</comment>
<dbReference type="RefSeq" id="WP_141237255.1">
    <property type="nucleotide sequence ID" value="NZ_JAHLTI010000012.1"/>
</dbReference>
<sequence length="65" mass="7517">MAETNFKPEFTVFKTESDAFNCITENHDLIRKNDIRRLLPITSRPNGRVNTSAVYDENISEPGFR</sequence>
<dbReference type="EMBL" id="JAHLTI010000012">
    <property type="protein sequence ID" value="MBU5925467.1"/>
    <property type="molecule type" value="Genomic_DNA"/>
</dbReference>
<reference evidence="1 2" key="1">
    <citation type="submission" date="2021-06" db="EMBL/GenBank/DDBJ databases">
        <authorList>
            <person name="Stanton E."/>
        </authorList>
    </citation>
    <scope>NUCLEOTIDE SEQUENCE [LARGE SCALE GENOMIC DNA]</scope>
    <source>
        <strain evidence="1 2">2021EL-00146</strain>
    </source>
</reference>
<proteinExistence type="predicted"/>
<dbReference type="Proteomes" id="UP000787201">
    <property type="component" value="Unassembled WGS sequence"/>
</dbReference>
<name>A0ABS6GF92_9ENTR</name>
<gene>
    <name evidence="1" type="ORF">KQV47_14895</name>
</gene>
<organism evidence="1 2">
    <name type="scientific">Enterobacter sichuanensis</name>
    <dbReference type="NCBI Taxonomy" id="2071710"/>
    <lineage>
        <taxon>Bacteria</taxon>
        <taxon>Pseudomonadati</taxon>
        <taxon>Pseudomonadota</taxon>
        <taxon>Gammaproteobacteria</taxon>
        <taxon>Enterobacterales</taxon>
        <taxon>Enterobacteriaceae</taxon>
        <taxon>Enterobacter</taxon>
        <taxon>Enterobacter cloacae complex</taxon>
    </lineage>
</organism>
<protein>
    <submittedName>
        <fullName evidence="1">Uncharacterized protein</fullName>
    </submittedName>
</protein>